<dbReference type="PANTHER" id="PTHR43046">
    <property type="entry name" value="GDP-MANNOSE MANNOSYL HYDROLASE"/>
    <property type="match status" value="1"/>
</dbReference>
<dbReference type="PRINTS" id="PR00502">
    <property type="entry name" value="NUDIXFAMILY"/>
</dbReference>
<feature type="domain" description="Nudix hydrolase" evidence="5">
    <location>
        <begin position="17"/>
        <end position="147"/>
    </location>
</feature>
<keyword evidence="3 4" id="KW-0378">Hydrolase</keyword>
<accession>A0A2P8EBC1</accession>
<dbReference type="InterPro" id="IPR020476">
    <property type="entry name" value="Nudix_hydrolase"/>
</dbReference>
<dbReference type="GO" id="GO:0016787">
    <property type="term" value="F:hydrolase activity"/>
    <property type="evidence" value="ECO:0007669"/>
    <property type="project" value="UniProtKB-KW"/>
</dbReference>
<comment type="cofactor">
    <cofactor evidence="1">
        <name>Mg(2+)</name>
        <dbReference type="ChEBI" id="CHEBI:18420"/>
    </cofactor>
</comment>
<dbReference type="InterPro" id="IPR000086">
    <property type="entry name" value="NUDIX_hydrolase_dom"/>
</dbReference>
<comment type="similarity">
    <text evidence="2 4">Belongs to the Nudix hydrolase family.</text>
</comment>
<gene>
    <name evidence="6" type="ORF">CLV30_102136</name>
</gene>
<proteinExistence type="inferred from homology"/>
<evidence type="ECO:0000256" key="1">
    <source>
        <dbReference type="ARBA" id="ARBA00001946"/>
    </source>
</evidence>
<dbReference type="EMBL" id="PYGE01000002">
    <property type="protein sequence ID" value="PSL06750.1"/>
    <property type="molecule type" value="Genomic_DNA"/>
</dbReference>
<organism evidence="6 7">
    <name type="scientific">Haloactinopolyspora alba</name>
    <dbReference type="NCBI Taxonomy" id="648780"/>
    <lineage>
        <taxon>Bacteria</taxon>
        <taxon>Bacillati</taxon>
        <taxon>Actinomycetota</taxon>
        <taxon>Actinomycetes</taxon>
        <taxon>Jiangellales</taxon>
        <taxon>Jiangellaceae</taxon>
        <taxon>Haloactinopolyspora</taxon>
    </lineage>
</organism>
<reference evidence="6 7" key="1">
    <citation type="submission" date="2018-03" db="EMBL/GenBank/DDBJ databases">
        <title>Genomic Encyclopedia of Archaeal and Bacterial Type Strains, Phase II (KMG-II): from individual species to whole genera.</title>
        <authorList>
            <person name="Goeker M."/>
        </authorList>
    </citation>
    <scope>NUCLEOTIDE SEQUENCE [LARGE SCALE GENOMIC DNA]</scope>
    <source>
        <strain evidence="6 7">DSM 45211</strain>
    </source>
</reference>
<evidence type="ECO:0000256" key="2">
    <source>
        <dbReference type="ARBA" id="ARBA00005582"/>
    </source>
</evidence>
<protein>
    <submittedName>
        <fullName evidence="6">NUDIX domain-containing protein</fullName>
    </submittedName>
</protein>
<dbReference type="OrthoDB" id="9814308at2"/>
<dbReference type="SUPFAM" id="SSF55811">
    <property type="entry name" value="Nudix"/>
    <property type="match status" value="1"/>
</dbReference>
<dbReference type="PANTHER" id="PTHR43046:SF16">
    <property type="entry name" value="ADP-RIBOSE PYROPHOSPHATASE YJHB-RELATED"/>
    <property type="match status" value="1"/>
</dbReference>
<dbReference type="Gene3D" id="3.90.79.10">
    <property type="entry name" value="Nucleoside Triphosphate Pyrophosphohydrolase"/>
    <property type="match status" value="1"/>
</dbReference>
<evidence type="ECO:0000256" key="3">
    <source>
        <dbReference type="ARBA" id="ARBA00022801"/>
    </source>
</evidence>
<evidence type="ECO:0000313" key="6">
    <source>
        <dbReference type="EMBL" id="PSL06750.1"/>
    </source>
</evidence>
<dbReference type="Pfam" id="PF00293">
    <property type="entry name" value="NUDIX"/>
    <property type="match status" value="1"/>
</dbReference>
<keyword evidence="7" id="KW-1185">Reference proteome</keyword>
<evidence type="ECO:0000259" key="5">
    <source>
        <dbReference type="PROSITE" id="PS51462"/>
    </source>
</evidence>
<dbReference type="InterPro" id="IPR020084">
    <property type="entry name" value="NUDIX_hydrolase_CS"/>
</dbReference>
<evidence type="ECO:0000313" key="7">
    <source>
        <dbReference type="Proteomes" id="UP000243528"/>
    </source>
</evidence>
<sequence length="156" mass="17048">MARTDYYDDPDAPRPNSIVVAASAAVRDQTDRLLLVQRADSGQWALPGGGMEPGETVAACAVREVREETGIDIEITRLVGIYSDPNHVIAYDDGEVRQQFSVCFAGRLLGGELHRSIESTSVAFVDAAGLERLPIHPTQRLRIGHALERRHAPYLG</sequence>
<dbReference type="RefSeq" id="WP_106535768.1">
    <property type="nucleotide sequence ID" value="NZ_ML142898.1"/>
</dbReference>
<evidence type="ECO:0000256" key="4">
    <source>
        <dbReference type="RuleBase" id="RU003476"/>
    </source>
</evidence>
<comment type="caution">
    <text evidence="6">The sequence shown here is derived from an EMBL/GenBank/DDBJ whole genome shotgun (WGS) entry which is preliminary data.</text>
</comment>
<name>A0A2P8EBC1_9ACTN</name>
<dbReference type="Proteomes" id="UP000243528">
    <property type="component" value="Unassembled WGS sequence"/>
</dbReference>
<dbReference type="PROSITE" id="PS51462">
    <property type="entry name" value="NUDIX"/>
    <property type="match status" value="1"/>
</dbReference>
<dbReference type="PROSITE" id="PS00893">
    <property type="entry name" value="NUDIX_BOX"/>
    <property type="match status" value="1"/>
</dbReference>
<dbReference type="AlphaFoldDB" id="A0A2P8EBC1"/>
<dbReference type="InterPro" id="IPR015797">
    <property type="entry name" value="NUDIX_hydrolase-like_dom_sf"/>
</dbReference>